<evidence type="ECO:0000256" key="1">
    <source>
        <dbReference type="SAM" id="MobiDB-lite"/>
    </source>
</evidence>
<evidence type="ECO:0000313" key="3">
    <source>
        <dbReference type="EMBL" id="UOO88819.1"/>
    </source>
</evidence>
<proteinExistence type="predicted"/>
<feature type="domain" description="AsmA" evidence="2">
    <location>
        <begin position="13"/>
        <end position="646"/>
    </location>
</feature>
<dbReference type="InterPro" id="IPR007844">
    <property type="entry name" value="AsmA"/>
</dbReference>
<dbReference type="RefSeq" id="WP_058357493.1">
    <property type="nucleotide sequence ID" value="NZ_CABKVG010000010.1"/>
</dbReference>
<evidence type="ECO:0000313" key="4">
    <source>
        <dbReference type="Proteomes" id="UP000832011"/>
    </source>
</evidence>
<name>A0ABY4E0N0_9NEIS</name>
<feature type="region of interest" description="Disordered" evidence="1">
    <location>
        <begin position="438"/>
        <end position="462"/>
    </location>
</feature>
<gene>
    <name evidence="3" type="ORF">LVJ82_15370</name>
</gene>
<organism evidence="3 4">
    <name type="scientific">Vitreoscilla massiliensis</name>
    <dbReference type="NCBI Taxonomy" id="1689272"/>
    <lineage>
        <taxon>Bacteria</taxon>
        <taxon>Pseudomonadati</taxon>
        <taxon>Pseudomonadota</taxon>
        <taxon>Betaproteobacteria</taxon>
        <taxon>Neisseriales</taxon>
        <taxon>Neisseriaceae</taxon>
        <taxon>Vitreoscilla</taxon>
    </lineage>
</organism>
<dbReference type="Pfam" id="PF05170">
    <property type="entry name" value="AsmA"/>
    <property type="match status" value="1"/>
</dbReference>
<evidence type="ECO:0000259" key="2">
    <source>
        <dbReference type="Pfam" id="PF05170"/>
    </source>
</evidence>
<dbReference type="PANTHER" id="PTHR30441:SF4">
    <property type="entry name" value="PROTEIN ASMA"/>
    <property type="match status" value="1"/>
</dbReference>
<protein>
    <submittedName>
        <fullName evidence="3">AsmA family protein</fullName>
    </submittedName>
</protein>
<dbReference type="Proteomes" id="UP000832011">
    <property type="component" value="Chromosome"/>
</dbReference>
<accession>A0ABY4E0N0</accession>
<keyword evidence="4" id="KW-1185">Reference proteome</keyword>
<reference evidence="3 4" key="1">
    <citation type="journal article" date="2022" name="Res Sq">
        <title>Evolution of multicellular longitudinally dividing oral cavity symbionts (Neisseriaceae).</title>
        <authorList>
            <person name="Nyongesa S."/>
            <person name="Weber P."/>
            <person name="Bernet E."/>
            <person name="Pullido F."/>
            <person name="Nieckarz M."/>
            <person name="Delaby M."/>
            <person name="Nieves C."/>
            <person name="Viehboeck T."/>
            <person name="Krause N."/>
            <person name="Rivera-Millot A."/>
            <person name="Nakamura A."/>
            <person name="Vischer N."/>
            <person name="VanNieuwenhze M."/>
            <person name="Brun Y."/>
            <person name="Cava F."/>
            <person name="Bulgheresi S."/>
            <person name="Veyrier F."/>
        </authorList>
    </citation>
    <scope>NUCLEOTIDE SEQUENCE [LARGE SCALE GENOMIC DNA]</scope>
    <source>
        <strain evidence="3 4">SN4</strain>
    </source>
</reference>
<dbReference type="EMBL" id="CP091511">
    <property type="protein sequence ID" value="UOO88819.1"/>
    <property type="molecule type" value="Genomic_DNA"/>
</dbReference>
<sequence length="743" mass="83699">MIKKLRSGKFWLKLVFGGFVTWLLLMSAGYAISVWGLSDARIQSALQQAMPTGRNIHIGEISNRGWLPYPSVTLHNVNISYPNRTTPQFKLKELQIGLSWNSLFGHAKVKKLRLVQPEFNIARLHDNTWNMDDFYQNPRATAGIDDLEIIDGVLQVQETHHSYELNSVNASIENWQSAKSTLHLAFDWNSALLGKQQVNLEAPLQKTALGFSSKDVRIQIDNVLPEVGAVTWYANAQMAHQWLPHRSDFSNININGSDEANGFKANFSIPKASWQKIWKLSQASGVAQWTDSNQRTNTATLKLSPTEISSQHFKSEDSSIDFLSKSAKETLSVKANGRFEVQSSGQFMFNNWQISSRQTDMNLQTDALFRSEGVINAFGNIHKQWHATWDGKFDDDMLKIELNANDNKQLDMDVVAQHLDLERYQNWLNPPLANNSTASETAISARPDSAPVDASDSNADRNNAPQAEWWVWWSKLPSDWHLNGSIDVASLITKQMQLAQVHTDIDLSRDSFKAFNITAEAYGGQLQAAVEIPRAAEAANTMQLQLQNMQVQPWLQHWQEYNRLSGTGSLVLKATAIGNRWEDVQDSLNGDFSFELKDGHFQGIALESLLEKTGNNNMQLKLEDGAETDFDVFKSHSSIKNGVFQTDIVDLSMPMGLQLSGEGRYHLPNNKMDYHLKFGQSLIEKAALPLRISGPLQQPMFALDYQTLTKGLTNSTDKSNAVREALKRQWQLWQMPELPTGKP</sequence>
<dbReference type="PANTHER" id="PTHR30441">
    <property type="entry name" value="DUF748 DOMAIN-CONTAINING PROTEIN"/>
    <property type="match status" value="1"/>
</dbReference>
<dbReference type="InterPro" id="IPR052894">
    <property type="entry name" value="AsmA-related"/>
</dbReference>